<keyword evidence="2" id="KW-0436">Ligase</keyword>
<proteinExistence type="inferred from homology"/>
<accession>A0A4Y8IDD8</accession>
<keyword evidence="5" id="KW-1185">Reference proteome</keyword>
<dbReference type="GO" id="GO:0006631">
    <property type="term" value="P:fatty acid metabolic process"/>
    <property type="evidence" value="ECO:0007669"/>
    <property type="project" value="TreeGrafter"/>
</dbReference>
<feature type="domain" description="AMP-binding enzyme C-terminal" evidence="3">
    <location>
        <begin position="26"/>
        <end position="102"/>
    </location>
</feature>
<reference evidence="4 5" key="1">
    <citation type="submission" date="2019-03" db="EMBL/GenBank/DDBJ databases">
        <authorList>
            <person name="He R.-H."/>
        </authorList>
    </citation>
    <scope>NUCLEOTIDE SEQUENCE [LARGE SCALE GENOMIC DNA]</scope>
    <source>
        <strain evidence="5">SH 714</strain>
    </source>
</reference>
<dbReference type="EMBL" id="SOPW01000031">
    <property type="protein sequence ID" value="TFB13072.1"/>
    <property type="molecule type" value="Genomic_DNA"/>
</dbReference>
<protein>
    <recommendedName>
        <fullName evidence="3">AMP-binding enzyme C-terminal domain-containing protein</fullName>
    </recommendedName>
</protein>
<gene>
    <name evidence="4" type="ORF">E3U55_16690</name>
</gene>
<dbReference type="InterPro" id="IPR045851">
    <property type="entry name" value="AMP-bd_C_sf"/>
</dbReference>
<dbReference type="GO" id="GO:0031956">
    <property type="term" value="F:medium-chain fatty acid-CoA ligase activity"/>
    <property type="evidence" value="ECO:0007669"/>
    <property type="project" value="TreeGrafter"/>
</dbReference>
<dbReference type="Gene3D" id="3.30.300.30">
    <property type="match status" value="1"/>
</dbReference>
<comment type="similarity">
    <text evidence="1">Belongs to the ATP-dependent AMP-binding enzyme family.</text>
</comment>
<dbReference type="PANTHER" id="PTHR43201:SF5">
    <property type="entry name" value="MEDIUM-CHAIN ACYL-COA LIGASE ACSF2, MITOCHONDRIAL"/>
    <property type="match status" value="1"/>
</dbReference>
<evidence type="ECO:0000256" key="1">
    <source>
        <dbReference type="ARBA" id="ARBA00006432"/>
    </source>
</evidence>
<comment type="caution">
    <text evidence="4">The sequence shown here is derived from an EMBL/GenBank/DDBJ whole genome shotgun (WGS) entry which is preliminary data.</text>
</comment>
<evidence type="ECO:0000259" key="3">
    <source>
        <dbReference type="Pfam" id="PF13193"/>
    </source>
</evidence>
<name>A0A4Y8IDD8_9BACI</name>
<dbReference type="Proteomes" id="UP000297975">
    <property type="component" value="Unassembled WGS sequence"/>
</dbReference>
<evidence type="ECO:0000313" key="4">
    <source>
        <dbReference type="EMBL" id="TFB13072.1"/>
    </source>
</evidence>
<evidence type="ECO:0000313" key="5">
    <source>
        <dbReference type="Proteomes" id="UP000297975"/>
    </source>
</evidence>
<dbReference type="Pfam" id="PF13193">
    <property type="entry name" value="AMP-binding_C"/>
    <property type="match status" value="1"/>
</dbReference>
<dbReference type="InterPro" id="IPR025110">
    <property type="entry name" value="AMP-bd_C"/>
</dbReference>
<dbReference type="OrthoDB" id="2967997at2"/>
<sequence length="121" mass="13904">MGVLSNRGGIFLIDHKGEQHHSDLHEIEEKIRNHPEVENVLVVSVPNPSDDEVLIAWVIKTNSSNITSKDLRNYCINQKFTQDKIPKYFEFISEYPMTPSGKVQKLKLMEKAKSLINNKNN</sequence>
<organism evidence="4 5">
    <name type="scientific">Filobacillus milosensis</name>
    <dbReference type="NCBI Taxonomy" id="94137"/>
    <lineage>
        <taxon>Bacteria</taxon>
        <taxon>Bacillati</taxon>
        <taxon>Bacillota</taxon>
        <taxon>Bacilli</taxon>
        <taxon>Bacillales</taxon>
        <taxon>Bacillaceae</taxon>
        <taxon>Filobacillus</taxon>
    </lineage>
</organism>
<dbReference type="AlphaFoldDB" id="A0A4Y8IDD8"/>
<dbReference type="SUPFAM" id="SSF56801">
    <property type="entry name" value="Acetyl-CoA synthetase-like"/>
    <property type="match status" value="1"/>
</dbReference>
<dbReference type="PANTHER" id="PTHR43201">
    <property type="entry name" value="ACYL-COA SYNTHETASE"/>
    <property type="match status" value="1"/>
</dbReference>
<evidence type="ECO:0000256" key="2">
    <source>
        <dbReference type="ARBA" id="ARBA00022598"/>
    </source>
</evidence>